<dbReference type="Gene3D" id="3.20.20.140">
    <property type="entry name" value="Metal-dependent hydrolases"/>
    <property type="match status" value="1"/>
</dbReference>
<dbReference type="HAMAP" id="MF_01209">
    <property type="entry name" value="CPSase_S_chain"/>
    <property type="match status" value="1"/>
</dbReference>
<dbReference type="InterPro" id="IPR032466">
    <property type="entry name" value="Metal_Hydrolase"/>
</dbReference>
<keyword evidence="8" id="KW-0677">Repeat</keyword>
<evidence type="ECO:0000256" key="20">
    <source>
        <dbReference type="ARBA" id="ARBA00048816"/>
    </source>
</evidence>
<comment type="cofactor">
    <cofactor evidence="1">
        <name>Zn(2+)</name>
        <dbReference type="ChEBI" id="CHEBI:29105"/>
    </cofactor>
</comment>
<protein>
    <recommendedName>
        <fullName evidence="28">Dihydroorotase</fullName>
    </recommendedName>
</protein>
<proteinExistence type="inferred from homology"/>
<evidence type="ECO:0000256" key="22">
    <source>
        <dbReference type="ARBA" id="ARBA00049534"/>
    </source>
</evidence>
<dbReference type="PRINTS" id="PR00099">
    <property type="entry name" value="CPSGATASE"/>
</dbReference>
<keyword evidence="6" id="KW-0808">Transferase</keyword>
<dbReference type="NCBIfam" id="NF009475">
    <property type="entry name" value="PRK12838.1"/>
    <property type="match status" value="1"/>
</dbReference>
<dbReference type="InterPro" id="IPR002474">
    <property type="entry name" value="CarbamoylP_synth_ssu_N"/>
</dbReference>
<dbReference type="Gene3D" id="3.40.50.20">
    <property type="match status" value="2"/>
</dbReference>
<dbReference type="PRINTS" id="PR00101">
    <property type="entry name" value="ATCASE"/>
</dbReference>
<dbReference type="SUPFAM" id="SSF51556">
    <property type="entry name" value="Metallo-dependent hydrolases"/>
    <property type="match status" value="1"/>
</dbReference>
<dbReference type="Proteomes" id="UP001303046">
    <property type="component" value="Unassembled WGS sequence"/>
</dbReference>
<dbReference type="InterPro" id="IPR029062">
    <property type="entry name" value="Class_I_gatase-like"/>
</dbReference>
<dbReference type="SUPFAM" id="SSF51338">
    <property type="entry name" value="Composite domain of metallo-dependent hydrolases"/>
    <property type="match status" value="1"/>
</dbReference>
<evidence type="ECO:0008006" key="28">
    <source>
        <dbReference type="Google" id="ProtNLM"/>
    </source>
</evidence>
<dbReference type="Pfam" id="PF00988">
    <property type="entry name" value="CPSase_sm_chain"/>
    <property type="match status" value="1"/>
</dbReference>
<dbReference type="Pfam" id="PF12890">
    <property type="entry name" value="DHOase"/>
    <property type="match status" value="1"/>
</dbReference>
<dbReference type="NCBIfam" id="NF002032">
    <property type="entry name" value="PRK00856.1"/>
    <property type="match status" value="1"/>
</dbReference>
<dbReference type="SUPFAM" id="SSF56059">
    <property type="entry name" value="Glutathione synthetase ATP-binding domain-like"/>
    <property type="match status" value="2"/>
</dbReference>
<evidence type="ECO:0000256" key="7">
    <source>
        <dbReference type="ARBA" id="ARBA00022723"/>
    </source>
</evidence>
<dbReference type="PROSITE" id="PS00483">
    <property type="entry name" value="DIHYDROOROTASE_2"/>
    <property type="match status" value="1"/>
</dbReference>
<dbReference type="PROSITE" id="PS51855">
    <property type="entry name" value="MGS"/>
    <property type="match status" value="1"/>
</dbReference>
<dbReference type="SUPFAM" id="SSF52021">
    <property type="entry name" value="Carbamoyl phosphate synthetase, small subunit N-terminal domain"/>
    <property type="match status" value="1"/>
</dbReference>
<dbReference type="InterPro" id="IPR035686">
    <property type="entry name" value="CPSase_GATase1"/>
</dbReference>
<dbReference type="InterPro" id="IPR011607">
    <property type="entry name" value="MGS-like_dom"/>
</dbReference>
<evidence type="ECO:0000256" key="16">
    <source>
        <dbReference type="ARBA" id="ARBA00043984"/>
    </source>
</evidence>
<dbReference type="Gene3D" id="3.40.50.1380">
    <property type="entry name" value="Methylglyoxal synthase-like domain"/>
    <property type="match status" value="1"/>
</dbReference>
<evidence type="ECO:0000256" key="18">
    <source>
        <dbReference type="ARBA" id="ARBA00047359"/>
    </source>
</evidence>
<dbReference type="Gene3D" id="3.40.50.1370">
    <property type="entry name" value="Aspartate/ornithine carbamoyltransferase"/>
    <property type="match status" value="2"/>
</dbReference>
<dbReference type="Pfam" id="PF02729">
    <property type="entry name" value="OTCace_N"/>
    <property type="match status" value="1"/>
</dbReference>
<evidence type="ECO:0000256" key="3">
    <source>
        <dbReference type="ARBA" id="ARBA00004852"/>
    </source>
</evidence>
<dbReference type="EMBL" id="JAVFWL010000001">
    <property type="protein sequence ID" value="KAK6726599.1"/>
    <property type="molecule type" value="Genomic_DNA"/>
</dbReference>
<dbReference type="InterPro" id="IPR006275">
    <property type="entry name" value="CPSase_lsu"/>
</dbReference>
<comment type="catalytic activity">
    <reaction evidence="21">
        <text>carbamoyl phosphate + L-aspartate = N-carbamoyl-L-aspartate + phosphate + H(+)</text>
        <dbReference type="Rhea" id="RHEA:20013"/>
        <dbReference type="ChEBI" id="CHEBI:15378"/>
        <dbReference type="ChEBI" id="CHEBI:29991"/>
        <dbReference type="ChEBI" id="CHEBI:32814"/>
        <dbReference type="ChEBI" id="CHEBI:43474"/>
        <dbReference type="ChEBI" id="CHEBI:58228"/>
        <dbReference type="EC" id="2.1.3.2"/>
    </reaction>
</comment>
<dbReference type="SUPFAM" id="SSF48108">
    <property type="entry name" value="Carbamoyl phosphate synthetase, large subunit connection domain"/>
    <property type="match status" value="1"/>
</dbReference>
<dbReference type="NCBIfam" id="TIGR01368">
    <property type="entry name" value="CPSaseIIsmall"/>
    <property type="match status" value="1"/>
</dbReference>
<keyword evidence="5" id="KW-0436">Ligase</keyword>
<evidence type="ECO:0000256" key="5">
    <source>
        <dbReference type="ARBA" id="ARBA00022598"/>
    </source>
</evidence>
<dbReference type="CDD" id="cd01744">
    <property type="entry name" value="GATase1_CPSase"/>
    <property type="match status" value="1"/>
</dbReference>
<dbReference type="PROSITE" id="PS51273">
    <property type="entry name" value="GATASE_TYPE_1"/>
    <property type="match status" value="1"/>
</dbReference>
<dbReference type="Pfam" id="PF00185">
    <property type="entry name" value="OTCace"/>
    <property type="match status" value="1"/>
</dbReference>
<dbReference type="PROSITE" id="PS00097">
    <property type="entry name" value="CARBAMOYLTRANSFERASE"/>
    <property type="match status" value="1"/>
</dbReference>
<dbReference type="InterPro" id="IPR011059">
    <property type="entry name" value="Metal-dep_hydrolase_composite"/>
</dbReference>
<name>A0ABR1BNU3_NECAM</name>
<dbReference type="SMART" id="SM01096">
    <property type="entry name" value="CPSase_L_D3"/>
    <property type="match status" value="1"/>
</dbReference>
<evidence type="ECO:0000256" key="21">
    <source>
        <dbReference type="ARBA" id="ARBA00048859"/>
    </source>
</evidence>
<dbReference type="PROSITE" id="PS00867">
    <property type="entry name" value="CPSASE_2"/>
    <property type="match status" value="2"/>
</dbReference>
<dbReference type="InterPro" id="IPR058047">
    <property type="entry name" value="CPSase_preATP-grasp"/>
</dbReference>
<dbReference type="Gene3D" id="3.40.50.880">
    <property type="match status" value="1"/>
</dbReference>
<organism evidence="26 27">
    <name type="scientific">Necator americanus</name>
    <name type="common">Human hookworm</name>
    <dbReference type="NCBI Taxonomy" id="51031"/>
    <lineage>
        <taxon>Eukaryota</taxon>
        <taxon>Metazoa</taxon>
        <taxon>Ecdysozoa</taxon>
        <taxon>Nematoda</taxon>
        <taxon>Chromadorea</taxon>
        <taxon>Rhabditida</taxon>
        <taxon>Rhabditina</taxon>
        <taxon>Rhabditomorpha</taxon>
        <taxon>Strongyloidea</taxon>
        <taxon>Ancylostomatidae</taxon>
        <taxon>Bunostominae</taxon>
        <taxon>Necator</taxon>
    </lineage>
</organism>
<comment type="caution">
    <text evidence="26">The sequence shown here is derived from an EMBL/GenBank/DDBJ whole genome shotgun (WGS) entry which is preliminary data.</text>
</comment>
<dbReference type="NCBIfam" id="TIGR00670">
    <property type="entry name" value="asp_carb_tr"/>
    <property type="match status" value="1"/>
</dbReference>
<keyword evidence="10" id="KW-0378">Hydrolase</keyword>
<keyword evidence="12" id="KW-0665">Pyrimidine biosynthesis</keyword>
<evidence type="ECO:0000256" key="6">
    <source>
        <dbReference type="ARBA" id="ARBA00022679"/>
    </source>
</evidence>
<dbReference type="PRINTS" id="PR00100">
    <property type="entry name" value="AOTCASE"/>
</dbReference>
<dbReference type="InterPro" id="IPR036897">
    <property type="entry name" value="CarbamoylP_synth_lsu_oligo_sf"/>
</dbReference>
<accession>A0ABR1BNU3</accession>
<evidence type="ECO:0000256" key="17">
    <source>
        <dbReference type="ARBA" id="ARBA00043998"/>
    </source>
</evidence>
<dbReference type="PRINTS" id="PR00098">
    <property type="entry name" value="CPSASE"/>
</dbReference>
<reference evidence="26 27" key="1">
    <citation type="submission" date="2023-08" db="EMBL/GenBank/DDBJ databases">
        <title>A Necator americanus chromosomal reference genome.</title>
        <authorList>
            <person name="Ilik V."/>
            <person name="Petrzelkova K.J."/>
            <person name="Pardy F."/>
            <person name="Fuh T."/>
            <person name="Niatou-Singa F.S."/>
            <person name="Gouil Q."/>
            <person name="Baker L."/>
            <person name="Ritchie M.E."/>
            <person name="Jex A.R."/>
            <person name="Gazzola D."/>
            <person name="Li H."/>
            <person name="Toshio Fujiwara R."/>
            <person name="Zhan B."/>
            <person name="Aroian R.V."/>
            <person name="Pafco B."/>
            <person name="Schwarz E.M."/>
        </authorList>
    </citation>
    <scope>NUCLEOTIDE SEQUENCE [LARGE SCALE GENOMIC DNA]</scope>
    <source>
        <strain evidence="26 27">Aroian</strain>
        <tissue evidence="26">Whole animal</tissue>
    </source>
</reference>
<comment type="similarity">
    <text evidence="15">In the C-terminal section; belongs to the aspartate/ornithine carbamoyltransferase superfamily. ATCase family.</text>
</comment>
<dbReference type="Gene3D" id="1.10.1030.10">
    <property type="entry name" value="Carbamoyl-phosphate synthetase, large subunit oligomerisation domain"/>
    <property type="match status" value="1"/>
</dbReference>
<feature type="domain" description="ATP-grasp" evidence="24">
    <location>
        <begin position="1089"/>
        <end position="1280"/>
    </location>
</feature>
<keyword evidence="7" id="KW-0479">Metal-binding</keyword>
<keyword evidence="27" id="KW-1185">Reference proteome</keyword>
<keyword evidence="11 23" id="KW-0067">ATP-binding</keyword>
<dbReference type="SUPFAM" id="SSF53671">
    <property type="entry name" value="Aspartate/ornithine carbamoyltransferase"/>
    <property type="match status" value="1"/>
</dbReference>
<dbReference type="Gene3D" id="3.50.30.20">
    <property type="entry name" value="Carbamoyl-phosphate synthase small subunit, N-terminal domain"/>
    <property type="match status" value="1"/>
</dbReference>
<dbReference type="InterPro" id="IPR005480">
    <property type="entry name" value="CPSase_lsu_oligo"/>
</dbReference>
<comment type="pathway">
    <text evidence="2">Pyrimidine metabolism; UMP biosynthesis via de novo pathway; (S)-dihydroorotate from bicarbonate: step 1/3.</text>
</comment>
<dbReference type="InterPro" id="IPR006131">
    <property type="entry name" value="Asp_carbamoyltransf_Asp/Orn-bd"/>
</dbReference>
<comment type="pathway">
    <text evidence="3">Pyrimidine metabolism; UMP biosynthesis via de novo pathway; (S)-dihydroorotate from bicarbonate: step 2/3.</text>
</comment>
<evidence type="ECO:0000256" key="15">
    <source>
        <dbReference type="ARBA" id="ARBA00043979"/>
    </source>
</evidence>
<dbReference type="SUPFAM" id="SSF52317">
    <property type="entry name" value="Class I glutamine amidotransferase-like"/>
    <property type="match status" value="1"/>
</dbReference>
<dbReference type="Gene3D" id="3.30.470.20">
    <property type="entry name" value="ATP-grasp fold, B domain"/>
    <property type="match status" value="2"/>
</dbReference>
<evidence type="ECO:0000256" key="8">
    <source>
        <dbReference type="ARBA" id="ARBA00022737"/>
    </source>
</evidence>
<keyword evidence="13" id="KW-0511">Multifunctional enzyme</keyword>
<evidence type="ECO:0000256" key="23">
    <source>
        <dbReference type="PROSITE-ProRule" id="PRU00409"/>
    </source>
</evidence>
<evidence type="ECO:0000256" key="4">
    <source>
        <dbReference type="ARBA" id="ARBA00004880"/>
    </source>
</evidence>
<comment type="catalytic activity">
    <reaction evidence="19">
        <text>(S)-dihydroorotate + H2O = N-carbamoyl-L-aspartate + H(+)</text>
        <dbReference type="Rhea" id="RHEA:24296"/>
        <dbReference type="ChEBI" id="CHEBI:15377"/>
        <dbReference type="ChEBI" id="CHEBI:15378"/>
        <dbReference type="ChEBI" id="CHEBI:30864"/>
        <dbReference type="ChEBI" id="CHEBI:32814"/>
        <dbReference type="EC" id="3.5.2.3"/>
    </reaction>
</comment>
<dbReference type="PANTHER" id="PTHR11405:SF5">
    <property type="entry name" value="CAD PROTEIN"/>
    <property type="match status" value="1"/>
</dbReference>
<comment type="catalytic activity">
    <reaction evidence="22">
        <text>L-glutamine + H2O = L-glutamate + NH4(+)</text>
        <dbReference type="Rhea" id="RHEA:15889"/>
        <dbReference type="ChEBI" id="CHEBI:15377"/>
        <dbReference type="ChEBI" id="CHEBI:28938"/>
        <dbReference type="ChEBI" id="CHEBI:29985"/>
        <dbReference type="ChEBI" id="CHEBI:58359"/>
        <dbReference type="EC" id="3.5.1.2"/>
    </reaction>
</comment>
<dbReference type="PANTHER" id="PTHR11405">
    <property type="entry name" value="CARBAMOYLTRANSFERASE FAMILY MEMBER"/>
    <property type="match status" value="1"/>
</dbReference>
<dbReference type="InterPro" id="IPR017926">
    <property type="entry name" value="GATASE"/>
</dbReference>
<dbReference type="InterPro" id="IPR013815">
    <property type="entry name" value="ATP_grasp_subdomain_1"/>
</dbReference>
<dbReference type="PROSITE" id="PS50975">
    <property type="entry name" value="ATP_GRASP"/>
    <property type="match status" value="2"/>
</dbReference>
<dbReference type="InterPro" id="IPR005479">
    <property type="entry name" value="CPAse_ATP-bd"/>
</dbReference>
<dbReference type="Pfam" id="PF02786">
    <property type="entry name" value="CPSase_L_D2"/>
    <property type="match status" value="2"/>
</dbReference>
<keyword evidence="9 23" id="KW-0547">Nucleotide-binding</keyword>
<dbReference type="Pfam" id="PF25596">
    <property type="entry name" value="CPSase_L_D1"/>
    <property type="match status" value="2"/>
</dbReference>
<dbReference type="Pfam" id="PF02787">
    <property type="entry name" value="CPSase_L_D3"/>
    <property type="match status" value="1"/>
</dbReference>
<comment type="catalytic activity">
    <reaction evidence="20">
        <text>hydrogencarbonate + L-glutamine + 2 ATP + H2O = carbamoyl phosphate + L-glutamate + 2 ADP + phosphate + 2 H(+)</text>
        <dbReference type="Rhea" id="RHEA:18633"/>
        <dbReference type="ChEBI" id="CHEBI:15377"/>
        <dbReference type="ChEBI" id="CHEBI:15378"/>
        <dbReference type="ChEBI" id="CHEBI:17544"/>
        <dbReference type="ChEBI" id="CHEBI:29985"/>
        <dbReference type="ChEBI" id="CHEBI:30616"/>
        <dbReference type="ChEBI" id="CHEBI:43474"/>
        <dbReference type="ChEBI" id="CHEBI:58228"/>
        <dbReference type="ChEBI" id="CHEBI:58359"/>
        <dbReference type="ChEBI" id="CHEBI:456216"/>
        <dbReference type="EC" id="6.3.5.5"/>
    </reaction>
</comment>
<evidence type="ECO:0000313" key="27">
    <source>
        <dbReference type="Proteomes" id="UP001303046"/>
    </source>
</evidence>
<dbReference type="InterPro" id="IPR036901">
    <property type="entry name" value="Asp/Orn_carbamoylTrfase_sf"/>
</dbReference>
<evidence type="ECO:0000256" key="19">
    <source>
        <dbReference type="ARBA" id="ARBA00048492"/>
    </source>
</evidence>
<sequence length="2244" mass="248281">MSRRRLIIENISISSIKRLHDTTIRYTFHSSMNWETMKATLYLDDGSSFVGQLFGATKSVVGEIVFQTGMVGYVESLTDPSYAKQLLTLTYPIIGNYGVPSLEHIDKLGLPSHFESDRIWPAALIVDRICPENEHSHWEAMESLSGWLQAAGVPGLAGIDIRMLTKKIREQGTMKAKLIIESDDSSKYQFCDINEQNLVAVVSRKEPQNFGAGNLTVVAVDCGMKNNQIRCLVDRGVQVKVVPWDYPFEKEVFDGLFLSNGPGDPEKCSILVNRLSSFLQTTAKPVFGICLGHQVLARAAGAKTYKLKYGNRGHNQPCTHQGTGRCFITSQNHGFAVDSSTLPAGWRALFTNENDATNEGIIHNQKPFFSVQFHPEHTAGPTDCEFLFDIFVDSMRLVKNKKQCCVDDMITASIRYDCNYHVKPQKKVLVLGSGGLTIGQAGEFDYSGAQALKALKEEGIRTVLINPNVATVQTSKGFADFTYFLPITKEYVIDVIKKERPTGILCTFGGQTALNCAIDLYKDGIFEQFNVQVLGTPIQTIMNTEDREKFSEEVTSIGEQVAPSMAATTLQSAIDAAEMLGYPVLVRAAFALGGLGSGFANNRAELVPIAQQALAHSDQVLIDKSLKGWKEIEYEVVRDAYDNCVTVCNMENVDPLGIHTGESVVVAPSQTLTDKEYNILRTCAIKVIRHLGIIGECNIQYALDPHSHTYYIIEVNARLSRSSALASKATGYPLAYVAAKLALGQKLPVIRNSVTGTTTACFEPSLDYCVVKIPRWDLGKFARVSQQIGSSMKSVGEVMGIGRSFEEAFQKALRMVSDHADGFSPYTFPRIPKDEDLEKPTDKRMFALARGMYYGDFDVEKAYALTHIDKWFLYRMHNIVDIYHKLEKETLWTLSAQLLLEAKQAGFSDRQIAKKVGSTEYMVREQRLRLKVTPCVKQIDTVAGEWPAQTNYLYVTYNGTENDVEFNMKNAVIVLGSGVYRIGSSVEFDASCVGCVRELKALGYQTITINCNPETVSTDYDICDRLYFEEISFETVIDIYHMEKPKGVILAFGGQAPNNIAMSLSKAQVNIFGTSPNDIDSAEDRFKFSRKLEGLQISQPMWKKSDNVEDAKQFCAKVGYPCLIRPSYVLSGAAMNVAHNEDDLAAFLKQAAVVAKEHPVVVSKFINEAKEIDVDAVAMVGEVLVMAVSEHVENAGIHSGDATLVTPPQDLNQVTLDRIKEITHQIASAFNANGPFNMQLIAKDNELRVIECNLRVSRSFPFVSKTLDFDFVALATRAMMATDNPAIGSSLKKHSLLRGKGRVGVKAPQFSFSRLAGADVMLGVEMASTGEVACFGKDRQEAYLKALLSTGFIVPKKNIFLSIGGYHAKSEMLKSVQLLQELGFELYGSKGTADYFQSNNIHVKAVDWPFEEGSSDEKTAAGSRSVAEFFENKEFHLVINLPIRGSGAYRVSAYRTHGYKTRRMAIDNGIPLITDIKCAKLFIEALYTVGRRPSVNSQIDCVASRSLKRLPGLVDIHVHVREPGATQKEDWQTCTRAALAGGVTQILAMPNTNPPLIDAESYQLIDKLASKQAVVDYALYVGATPENARCAAEIAPMVAGLKMYLNQTFSTLQMDSVTDWVKHFESFPSSRPIVCHAEKQTLAAVLCVAQMTGRAVHICHVSNAEEIQLVRDAKRKGWPVTCEVCPHHLFLTIEDLPEGVREVRPRLGTTADKNALWENLEFIDCFATDHAPHTWMEKSDSEKVPPGFPGVEYMLPLMLTAVSQGKLSFRQLMDRLHYNPKRIFGLPDQEDTYIEVDVSEEWVIPDSGGQSKCGWSPYAGLKVRGRVQKVVIRGEEAYVDGEVYARPGFGKNMRILQASSLRQGTRGSSSNEMLDLDSSILRELHVVTEEGQKQLGKSISSDESPVPVPVPMTPREVTTLVGSHLLSAHELDKITINRIFDVADRFRTDVERRHTLTHILEGYVMASMFYEVSTRTASSFSAAMQRLGGAVVHMDSESSSVQKGETLEDSVTIMSNYADIVVLRHKETGAAARAAAVSSRPVINAGDGAGEHPSQALLDVYTIRQEIGTLNGITIAMVGDLKNGRTVHSLAKLLCVYKDITLHYVSPVPELGMPESVVDYVNKKAGFIQRFYSSLPEGIQDVDVIYVTRIQKERFTNEEDYNRVKGSYVLTAKLLNAAAREQEFGGNILGPSRNLPIVLHPLPRVDEISTELDHDDRAAYFRQAKNGMFVRMAILAMLLGKAPI</sequence>
<comment type="similarity">
    <text evidence="14">In the 3rd section; belongs to the metallo-dependent hydrolases superfamily. DHOase family. CAD subfamily.</text>
</comment>
<dbReference type="PROSITE" id="PS00866">
    <property type="entry name" value="CPSASE_1"/>
    <property type="match status" value="2"/>
</dbReference>
<evidence type="ECO:0000256" key="13">
    <source>
        <dbReference type="ARBA" id="ARBA00023268"/>
    </source>
</evidence>
<dbReference type="InterPro" id="IPR024403">
    <property type="entry name" value="DHOase_cat"/>
</dbReference>
<dbReference type="HAMAP" id="MF_00001">
    <property type="entry name" value="Asp_carb_tr"/>
    <property type="match status" value="1"/>
</dbReference>
<dbReference type="InterPro" id="IPR002195">
    <property type="entry name" value="Dihydroorotase_CS"/>
</dbReference>
<dbReference type="SMART" id="SM00851">
    <property type="entry name" value="MGS"/>
    <property type="match status" value="1"/>
</dbReference>
<evidence type="ECO:0000256" key="12">
    <source>
        <dbReference type="ARBA" id="ARBA00022975"/>
    </source>
</evidence>
<dbReference type="CDD" id="cd01316">
    <property type="entry name" value="CAD_DHOase"/>
    <property type="match status" value="1"/>
</dbReference>
<evidence type="ECO:0000313" key="26">
    <source>
        <dbReference type="EMBL" id="KAK6726599.1"/>
    </source>
</evidence>
<dbReference type="InterPro" id="IPR036914">
    <property type="entry name" value="MGS-like_dom_sf"/>
</dbReference>
<dbReference type="InterPro" id="IPR011761">
    <property type="entry name" value="ATP-grasp"/>
</dbReference>
<evidence type="ECO:0000256" key="9">
    <source>
        <dbReference type="ARBA" id="ARBA00022741"/>
    </source>
</evidence>
<comment type="similarity">
    <text evidence="16">In the N-terminal section; belongs to the CarA family.</text>
</comment>
<dbReference type="NCBIfam" id="TIGR01369">
    <property type="entry name" value="CPSaseII_lrg"/>
    <property type="match status" value="1"/>
</dbReference>
<dbReference type="InterPro" id="IPR006274">
    <property type="entry name" value="CarbamoylP_synth_ssu"/>
</dbReference>
<dbReference type="SUPFAM" id="SSF52335">
    <property type="entry name" value="Methylglyoxal synthase-like"/>
    <property type="match status" value="1"/>
</dbReference>
<dbReference type="Gene3D" id="3.30.1490.20">
    <property type="entry name" value="ATP-grasp fold, A domain"/>
    <property type="match status" value="1"/>
</dbReference>
<evidence type="ECO:0000259" key="25">
    <source>
        <dbReference type="PROSITE" id="PS51855"/>
    </source>
</evidence>
<dbReference type="SMART" id="SM01097">
    <property type="entry name" value="CPSase_sm_chain"/>
    <property type="match status" value="1"/>
</dbReference>
<dbReference type="InterPro" id="IPR002082">
    <property type="entry name" value="Asp_carbamoyltransf"/>
</dbReference>
<dbReference type="SUPFAM" id="SSF52440">
    <property type="entry name" value="PreATP-grasp domain"/>
    <property type="match status" value="2"/>
</dbReference>
<evidence type="ECO:0000259" key="24">
    <source>
        <dbReference type="PROSITE" id="PS50975"/>
    </source>
</evidence>
<dbReference type="InterPro" id="IPR006130">
    <property type="entry name" value="Asp/Orn_carbamoylTrfase"/>
</dbReference>
<dbReference type="NCBIfam" id="NF009455">
    <property type="entry name" value="PRK12815.1"/>
    <property type="match status" value="1"/>
</dbReference>
<dbReference type="InterPro" id="IPR016185">
    <property type="entry name" value="PreATP-grasp_dom_sf"/>
</dbReference>
<gene>
    <name evidence="26" type="primary">Necator_chrI.g868</name>
    <name evidence="26" type="ORF">RB195_004744</name>
</gene>
<dbReference type="InterPro" id="IPR005483">
    <property type="entry name" value="CPSase_dom"/>
</dbReference>
<dbReference type="PROSITE" id="PS00482">
    <property type="entry name" value="DIHYDROOROTASE_1"/>
    <property type="match status" value="1"/>
</dbReference>
<comment type="pathway">
    <text evidence="4">Pyrimidine metabolism; UMP biosynthesis via de novo pathway; (S)-dihydroorotate from bicarbonate: step 3/3.</text>
</comment>
<dbReference type="InterPro" id="IPR036480">
    <property type="entry name" value="CarbP_synth_ssu_N_sf"/>
</dbReference>
<comment type="similarity">
    <text evidence="17">In the 2nd section; belongs to the CarB family.</text>
</comment>
<dbReference type="Pfam" id="PF02142">
    <property type="entry name" value="MGS"/>
    <property type="match status" value="1"/>
</dbReference>
<evidence type="ECO:0000256" key="14">
    <source>
        <dbReference type="ARBA" id="ARBA00043968"/>
    </source>
</evidence>
<dbReference type="NCBIfam" id="NF003671">
    <property type="entry name" value="PRK05294.1"/>
    <property type="match status" value="1"/>
</dbReference>
<evidence type="ECO:0000256" key="1">
    <source>
        <dbReference type="ARBA" id="ARBA00001947"/>
    </source>
</evidence>
<evidence type="ECO:0000256" key="2">
    <source>
        <dbReference type="ARBA" id="ARBA00004812"/>
    </source>
</evidence>
<evidence type="ECO:0000256" key="10">
    <source>
        <dbReference type="ARBA" id="ARBA00022801"/>
    </source>
</evidence>
<feature type="domain" description="MGS-like" evidence="25">
    <location>
        <begin position="1352"/>
        <end position="1508"/>
    </location>
</feature>
<evidence type="ECO:0000256" key="11">
    <source>
        <dbReference type="ARBA" id="ARBA00022840"/>
    </source>
</evidence>
<feature type="domain" description="ATP-grasp" evidence="24">
    <location>
        <begin position="551"/>
        <end position="743"/>
    </location>
</feature>
<dbReference type="Pfam" id="PF00117">
    <property type="entry name" value="GATase"/>
    <property type="match status" value="1"/>
</dbReference>
<dbReference type="InterPro" id="IPR006132">
    <property type="entry name" value="Asp/Orn_carbamoyltranf_P-bd"/>
</dbReference>
<dbReference type="CDD" id="cd01423">
    <property type="entry name" value="MGS_CPS_I_III"/>
    <property type="match status" value="1"/>
</dbReference>
<comment type="catalytic activity">
    <reaction evidence="18">
        <text>hydrogencarbonate + NH4(+) + 2 ATP = carbamoyl phosphate + 2 ADP + phosphate + 2 H(+)</text>
        <dbReference type="Rhea" id="RHEA:18029"/>
        <dbReference type="ChEBI" id="CHEBI:15378"/>
        <dbReference type="ChEBI" id="CHEBI:17544"/>
        <dbReference type="ChEBI" id="CHEBI:28938"/>
        <dbReference type="ChEBI" id="CHEBI:30616"/>
        <dbReference type="ChEBI" id="CHEBI:43474"/>
        <dbReference type="ChEBI" id="CHEBI:58228"/>
        <dbReference type="ChEBI" id="CHEBI:456216"/>
        <dbReference type="EC" id="6.3.4.16"/>
    </reaction>
</comment>